<dbReference type="Gene3D" id="2.40.30.170">
    <property type="match status" value="1"/>
</dbReference>
<proteinExistence type="inferred from homology"/>
<dbReference type="NCBIfam" id="TIGR01730">
    <property type="entry name" value="RND_mfp"/>
    <property type="match status" value="1"/>
</dbReference>
<dbReference type="EMBL" id="NRSD01000011">
    <property type="protein sequence ID" value="MBK1645352.1"/>
    <property type="molecule type" value="Genomic_DNA"/>
</dbReference>
<dbReference type="AlphaFoldDB" id="A0A9X0WJL2"/>
<dbReference type="InterPro" id="IPR006143">
    <property type="entry name" value="RND_pump_MFP"/>
</dbReference>
<evidence type="ECO:0000313" key="4">
    <source>
        <dbReference type="EMBL" id="MBK1645352.1"/>
    </source>
</evidence>
<organism evidence="4 5">
    <name type="scientific">Thiocapsa imhoffii</name>
    <dbReference type="NCBI Taxonomy" id="382777"/>
    <lineage>
        <taxon>Bacteria</taxon>
        <taxon>Pseudomonadati</taxon>
        <taxon>Pseudomonadota</taxon>
        <taxon>Gammaproteobacteria</taxon>
        <taxon>Chromatiales</taxon>
        <taxon>Chromatiaceae</taxon>
        <taxon>Thiocapsa</taxon>
    </lineage>
</organism>
<dbReference type="Gene3D" id="1.10.287.470">
    <property type="entry name" value="Helix hairpin bin"/>
    <property type="match status" value="1"/>
</dbReference>
<gene>
    <name evidence="4" type="ORF">CKO25_12005</name>
</gene>
<keyword evidence="2" id="KW-0175">Coiled coil</keyword>
<feature type="region of interest" description="Disordered" evidence="3">
    <location>
        <begin position="1"/>
        <end position="27"/>
    </location>
</feature>
<dbReference type="GO" id="GO:1990281">
    <property type="term" value="C:efflux pump complex"/>
    <property type="evidence" value="ECO:0007669"/>
    <property type="project" value="TreeGrafter"/>
</dbReference>
<evidence type="ECO:0000256" key="3">
    <source>
        <dbReference type="SAM" id="MobiDB-lite"/>
    </source>
</evidence>
<evidence type="ECO:0000313" key="5">
    <source>
        <dbReference type="Proteomes" id="UP001138802"/>
    </source>
</evidence>
<keyword evidence="5" id="KW-1185">Reference proteome</keyword>
<dbReference type="Gene3D" id="2.40.50.100">
    <property type="match status" value="1"/>
</dbReference>
<dbReference type="Proteomes" id="UP001138802">
    <property type="component" value="Unassembled WGS sequence"/>
</dbReference>
<dbReference type="SUPFAM" id="SSF111369">
    <property type="entry name" value="HlyD-like secretion proteins"/>
    <property type="match status" value="1"/>
</dbReference>
<evidence type="ECO:0000256" key="2">
    <source>
        <dbReference type="SAM" id="Coils"/>
    </source>
</evidence>
<reference evidence="4 5" key="1">
    <citation type="journal article" date="2020" name="Microorganisms">
        <title>Osmotic Adaptation and Compatible Solute Biosynthesis of Phototrophic Bacteria as Revealed from Genome Analyses.</title>
        <authorList>
            <person name="Imhoff J.F."/>
            <person name="Rahn T."/>
            <person name="Kunzel S."/>
            <person name="Keller A."/>
            <person name="Neulinger S.C."/>
        </authorList>
    </citation>
    <scope>NUCLEOTIDE SEQUENCE [LARGE SCALE GENOMIC DNA]</scope>
    <source>
        <strain evidence="4 5">DSM 21303</strain>
    </source>
</reference>
<evidence type="ECO:0000256" key="1">
    <source>
        <dbReference type="ARBA" id="ARBA00009477"/>
    </source>
</evidence>
<accession>A0A9X0WJL2</accession>
<comment type="similarity">
    <text evidence="1">Belongs to the membrane fusion protein (MFP) (TC 8.A.1) family.</text>
</comment>
<name>A0A9X0WJL2_9GAMM</name>
<dbReference type="GO" id="GO:0015562">
    <property type="term" value="F:efflux transmembrane transporter activity"/>
    <property type="evidence" value="ECO:0007669"/>
    <property type="project" value="TreeGrafter"/>
</dbReference>
<comment type="caution">
    <text evidence="4">The sequence shown here is derived from an EMBL/GenBank/DDBJ whole genome shotgun (WGS) entry which is preliminary data.</text>
</comment>
<dbReference type="PANTHER" id="PTHR30469">
    <property type="entry name" value="MULTIDRUG RESISTANCE PROTEIN MDTA"/>
    <property type="match status" value="1"/>
</dbReference>
<feature type="coiled-coil region" evidence="2">
    <location>
        <begin position="87"/>
        <end position="131"/>
    </location>
</feature>
<sequence length="342" mass="37427">MQSITTAAQGDDRSRVAQPLEPSPDTTSVVAATREVELIGFTRAAAQTPLVAETEGRVRQVFLDIGEQVDESGRFAQLDTTFLRLDLEDLRVQQERMRDQIAFDEREVERIRELVRQNSASASQLDALEQSVRDNRHQLRALDVRQRILEERIARATILAPPGHRITARRIEPGQWVSTGETLGSAADFSTLLVPFALTPEQFAALSATADQLGLQPLDATRGQPRAAAPTETLAARIHRVNPSFDPETRKIAVELALIDPVPDPRGGLRLRLGLPLAEATGALSVPRSALASSYDEVWVIRDSGERIPVLPLGPDARDASRMRVSAPGLAEGDRIRLSAPD</sequence>
<protein>
    <submittedName>
        <fullName evidence="4">Efflux transporter periplasmic adaptor subunit</fullName>
    </submittedName>
</protein>